<evidence type="ECO:0000313" key="2">
    <source>
        <dbReference type="Proteomes" id="UP000245626"/>
    </source>
</evidence>
<accession>A0ACD0P252</accession>
<dbReference type="Proteomes" id="UP000245626">
    <property type="component" value="Unassembled WGS sequence"/>
</dbReference>
<dbReference type="EMBL" id="KZ819792">
    <property type="protein sequence ID" value="PWN52175.1"/>
    <property type="molecule type" value="Genomic_DNA"/>
</dbReference>
<keyword evidence="2" id="KW-1185">Reference proteome</keyword>
<gene>
    <name evidence="1" type="ORF">IE53DRAFT_327161</name>
</gene>
<name>A0ACD0P252_9BASI</name>
<sequence>MPPIPFAPSHQSPFKSTLSTSQQARPTSSRYSWPPESIDASLLDPTEWEYLCEGGKNLLVRYIGRSYPFVGPDGAAALALRIPKRSRKRAPSEIVEVKAELGDSSTEGIDPSLFSKEVIGPLLGGQEVLVKSVPIRIEGAAQRKFLEKVAGRVEAWRPRERRNEDGIDEDAALIFALEDLSSPLGTSSNRGERDVTLGIEIKPKWGFLPSSNLIPASSAELKSKFSRFRMHAVLKASHEDLPLERWSSLYDPLDLYSGDKERITKAIKALFRDWIDSKGTTNNLRFFCQGMIVDPSKVREKVAISTGEETTSDLETLQKALSHLSSCGSQNDTQLEESLLAVLEPMFEVEVQPVLSRLSHLQARLDPLDVEGLSMWWSAQTGGCEMGKVSKETDSHLVLEPSFDEIRSVAQAFLLNESREAGGEGQTTALTLRQAVVAFLLSATFKDCSMFLRPGASATEGGKVKLIDLDPKPIGKLAKFQSTDRQVIDVFRTWAKAKGLI</sequence>
<proteinExistence type="predicted"/>
<evidence type="ECO:0000313" key="1">
    <source>
        <dbReference type="EMBL" id="PWN52175.1"/>
    </source>
</evidence>
<reference evidence="1 2" key="1">
    <citation type="journal article" date="2018" name="Mol. Biol. Evol.">
        <title>Broad Genomic Sampling Reveals a Smut Pathogenic Ancestry of the Fungal Clade Ustilaginomycotina.</title>
        <authorList>
            <person name="Kijpornyongpan T."/>
            <person name="Mondo S.J."/>
            <person name="Barry K."/>
            <person name="Sandor L."/>
            <person name="Lee J."/>
            <person name="Lipzen A."/>
            <person name="Pangilinan J."/>
            <person name="LaButti K."/>
            <person name="Hainaut M."/>
            <person name="Henrissat B."/>
            <person name="Grigoriev I.V."/>
            <person name="Spatafora J.W."/>
            <person name="Aime M.C."/>
        </authorList>
    </citation>
    <scope>NUCLEOTIDE SEQUENCE [LARGE SCALE GENOMIC DNA]</scope>
    <source>
        <strain evidence="1 2">SA 807</strain>
    </source>
</reference>
<protein>
    <submittedName>
        <fullName evidence="1">Uncharacterized protein</fullName>
    </submittedName>
</protein>
<organism evidence="1 2">
    <name type="scientific">Violaceomyces palustris</name>
    <dbReference type="NCBI Taxonomy" id="1673888"/>
    <lineage>
        <taxon>Eukaryota</taxon>
        <taxon>Fungi</taxon>
        <taxon>Dikarya</taxon>
        <taxon>Basidiomycota</taxon>
        <taxon>Ustilaginomycotina</taxon>
        <taxon>Ustilaginomycetes</taxon>
        <taxon>Violaceomycetales</taxon>
        <taxon>Violaceomycetaceae</taxon>
        <taxon>Violaceomyces</taxon>
    </lineage>
</organism>